<feature type="domain" description="Helicase C-terminal" evidence="4">
    <location>
        <begin position="30"/>
        <end position="184"/>
    </location>
</feature>
<dbReference type="Proteomes" id="UP000750711">
    <property type="component" value="Unassembled WGS sequence"/>
</dbReference>
<dbReference type="SUPFAM" id="SSF52540">
    <property type="entry name" value="P-loop containing nucleoside triphosphate hydrolases"/>
    <property type="match status" value="1"/>
</dbReference>
<dbReference type="Pfam" id="PF00271">
    <property type="entry name" value="Helicase_C"/>
    <property type="match status" value="1"/>
</dbReference>
<dbReference type="GO" id="GO:0009378">
    <property type="term" value="F:four-way junction helicase activity"/>
    <property type="evidence" value="ECO:0007669"/>
    <property type="project" value="TreeGrafter"/>
</dbReference>
<dbReference type="InterPro" id="IPR001650">
    <property type="entry name" value="Helicase_C-like"/>
</dbReference>
<evidence type="ECO:0000256" key="3">
    <source>
        <dbReference type="ARBA" id="ARBA00034808"/>
    </source>
</evidence>
<dbReference type="EMBL" id="JAGHQM010003693">
    <property type="protein sequence ID" value="KAH0542158.1"/>
    <property type="molecule type" value="Genomic_DNA"/>
</dbReference>
<evidence type="ECO:0000256" key="1">
    <source>
        <dbReference type="ARBA" id="ARBA00005446"/>
    </source>
</evidence>
<protein>
    <recommendedName>
        <fullName evidence="3">DNA 3'-5' helicase</fullName>
        <ecNumber evidence="3">5.6.2.4</ecNumber>
    </recommendedName>
</protein>
<comment type="caution">
    <text evidence="5">The sequence shown here is derived from an EMBL/GenBank/DDBJ whole genome shotgun (WGS) entry which is preliminary data.</text>
</comment>
<dbReference type="GO" id="GO:0005737">
    <property type="term" value="C:cytoplasm"/>
    <property type="evidence" value="ECO:0007669"/>
    <property type="project" value="TreeGrafter"/>
</dbReference>
<organism evidence="5 6">
    <name type="scientific">Trichoglossum hirsutum</name>
    <dbReference type="NCBI Taxonomy" id="265104"/>
    <lineage>
        <taxon>Eukaryota</taxon>
        <taxon>Fungi</taxon>
        <taxon>Dikarya</taxon>
        <taxon>Ascomycota</taxon>
        <taxon>Pezizomycotina</taxon>
        <taxon>Geoglossomycetes</taxon>
        <taxon>Geoglossales</taxon>
        <taxon>Geoglossaceae</taxon>
        <taxon>Trichoglossum</taxon>
    </lineage>
</organism>
<dbReference type="AlphaFoldDB" id="A0A9P8L3N7"/>
<dbReference type="InterPro" id="IPR027417">
    <property type="entry name" value="P-loop_NTPase"/>
</dbReference>
<evidence type="ECO:0000259" key="4">
    <source>
        <dbReference type="PROSITE" id="PS51194"/>
    </source>
</evidence>
<evidence type="ECO:0000256" key="2">
    <source>
        <dbReference type="ARBA" id="ARBA00034617"/>
    </source>
</evidence>
<name>A0A9P8L3N7_9PEZI</name>
<dbReference type="Gene3D" id="3.40.50.300">
    <property type="entry name" value="P-loop containing nucleotide triphosphate hydrolases"/>
    <property type="match status" value="1"/>
</dbReference>
<dbReference type="EC" id="5.6.2.4" evidence="3"/>
<dbReference type="SMART" id="SM00490">
    <property type="entry name" value="HELICc"/>
    <property type="match status" value="1"/>
</dbReference>
<feature type="non-terminal residue" evidence="5">
    <location>
        <position position="228"/>
    </location>
</feature>
<gene>
    <name evidence="5" type="ORF">GP486_008660</name>
</gene>
<accession>A0A9P8L3N7</accession>
<dbReference type="PANTHER" id="PTHR13710">
    <property type="entry name" value="DNA HELICASE RECQ FAMILY MEMBER"/>
    <property type="match status" value="1"/>
</dbReference>
<keyword evidence="6" id="KW-1185">Reference proteome</keyword>
<dbReference type="PROSITE" id="PS51194">
    <property type="entry name" value="HELICASE_CTER"/>
    <property type="match status" value="1"/>
</dbReference>
<comment type="catalytic activity">
    <reaction evidence="2">
        <text>Couples ATP hydrolysis with the unwinding of duplex DNA by translocating in the 3'-5' direction.</text>
        <dbReference type="EC" id="5.6.2.4"/>
    </reaction>
</comment>
<evidence type="ECO:0000313" key="5">
    <source>
        <dbReference type="EMBL" id="KAH0542158.1"/>
    </source>
</evidence>
<evidence type="ECO:0000313" key="6">
    <source>
        <dbReference type="Proteomes" id="UP000750711"/>
    </source>
</evidence>
<sequence>MISIEVPLMFRDMTSRHNITYTVQQHDAKDIEQQVKVIINDRLQQYAEDNSRIIVYGGQVENCKQLAEKLGCEAYYADSEDKTLALQNWLDGKKQVIVATNALGLGIDIPNIRLVLHAEPSFDLLNYSQESGRAGRDGKPSKAIVLIPRGRTPRKFKNTDERLLWDYLTTDNCRRIKLDQYLDGNFTTKSCTEDQEACDNCRQSQTQSLEPTAAEEDDTYNVVEKIVS</sequence>
<dbReference type="GO" id="GO:0043138">
    <property type="term" value="F:3'-5' DNA helicase activity"/>
    <property type="evidence" value="ECO:0007669"/>
    <property type="project" value="UniProtKB-EC"/>
</dbReference>
<dbReference type="GO" id="GO:0000724">
    <property type="term" value="P:double-strand break repair via homologous recombination"/>
    <property type="evidence" value="ECO:0007669"/>
    <property type="project" value="TreeGrafter"/>
</dbReference>
<proteinExistence type="inferred from homology"/>
<dbReference type="GO" id="GO:0005694">
    <property type="term" value="C:chromosome"/>
    <property type="evidence" value="ECO:0007669"/>
    <property type="project" value="TreeGrafter"/>
</dbReference>
<reference evidence="5" key="1">
    <citation type="submission" date="2021-03" db="EMBL/GenBank/DDBJ databases">
        <title>Comparative genomics and phylogenomic investigation of the class Geoglossomycetes provide insights into ecological specialization and systematics.</title>
        <authorList>
            <person name="Melie T."/>
            <person name="Pirro S."/>
            <person name="Miller A.N."/>
            <person name="Quandt A."/>
        </authorList>
    </citation>
    <scope>NUCLEOTIDE SEQUENCE</scope>
    <source>
        <strain evidence="5">CAQ_001_2017</strain>
    </source>
</reference>
<dbReference type="PANTHER" id="PTHR13710:SF154">
    <property type="entry name" value="RECQ HELICASE, PUTATIVE (AFU_ORTHOLOGUE AFUA_6G14720)-RELATED"/>
    <property type="match status" value="1"/>
</dbReference>
<comment type="similarity">
    <text evidence="1">Belongs to the helicase family. RecQ subfamily.</text>
</comment>